<comment type="caution">
    <text evidence="13">The sequence shown here is derived from an EMBL/GenBank/DDBJ whole genome shotgun (WGS) entry which is preliminary data.</text>
</comment>
<dbReference type="InterPro" id="IPR000531">
    <property type="entry name" value="Beta-barrel_TonB"/>
</dbReference>
<dbReference type="PROSITE" id="PS52016">
    <property type="entry name" value="TONB_DEPENDENT_REC_3"/>
    <property type="match status" value="1"/>
</dbReference>
<dbReference type="SUPFAM" id="SSF56935">
    <property type="entry name" value="Porins"/>
    <property type="match status" value="1"/>
</dbReference>
<evidence type="ECO:0000256" key="5">
    <source>
        <dbReference type="ARBA" id="ARBA00023077"/>
    </source>
</evidence>
<feature type="chain" id="PRO_5030506433" evidence="10">
    <location>
        <begin position="24"/>
        <end position="742"/>
    </location>
</feature>
<evidence type="ECO:0000256" key="1">
    <source>
        <dbReference type="ARBA" id="ARBA00004571"/>
    </source>
</evidence>
<evidence type="ECO:0000256" key="10">
    <source>
        <dbReference type="SAM" id="SignalP"/>
    </source>
</evidence>
<organism evidence="13 14">
    <name type="scientific">Halopseudomonas laoshanensis</name>
    <dbReference type="NCBI Taxonomy" id="2268758"/>
    <lineage>
        <taxon>Bacteria</taxon>
        <taxon>Pseudomonadati</taxon>
        <taxon>Pseudomonadota</taxon>
        <taxon>Gammaproteobacteria</taxon>
        <taxon>Pseudomonadales</taxon>
        <taxon>Pseudomonadaceae</taxon>
        <taxon>Halopseudomonas</taxon>
    </lineage>
</organism>
<evidence type="ECO:0000259" key="11">
    <source>
        <dbReference type="Pfam" id="PF00593"/>
    </source>
</evidence>
<name>A0A7V7KX06_9GAMM</name>
<evidence type="ECO:0000259" key="12">
    <source>
        <dbReference type="Pfam" id="PF07715"/>
    </source>
</evidence>
<dbReference type="Pfam" id="PF00593">
    <property type="entry name" value="TonB_dep_Rec_b-barrel"/>
    <property type="match status" value="1"/>
</dbReference>
<dbReference type="GO" id="GO:0044718">
    <property type="term" value="P:siderophore transmembrane transport"/>
    <property type="evidence" value="ECO:0007669"/>
    <property type="project" value="TreeGrafter"/>
</dbReference>
<protein>
    <submittedName>
        <fullName evidence="13">TonB-dependent receptor</fullName>
    </submittedName>
</protein>
<dbReference type="InterPro" id="IPR036942">
    <property type="entry name" value="Beta-barrel_TonB_sf"/>
</dbReference>
<evidence type="ECO:0000256" key="2">
    <source>
        <dbReference type="ARBA" id="ARBA00022448"/>
    </source>
</evidence>
<evidence type="ECO:0000256" key="4">
    <source>
        <dbReference type="ARBA" id="ARBA00022692"/>
    </source>
</evidence>
<dbReference type="GO" id="GO:0009279">
    <property type="term" value="C:cell outer membrane"/>
    <property type="evidence" value="ECO:0007669"/>
    <property type="project" value="UniProtKB-SubCell"/>
</dbReference>
<feature type="domain" description="TonB-dependent receptor plug" evidence="12">
    <location>
        <begin position="48"/>
        <end position="156"/>
    </location>
</feature>
<dbReference type="OrthoDB" id="9758929at2"/>
<gene>
    <name evidence="13" type="ORF">DT594_04305</name>
</gene>
<comment type="subcellular location">
    <subcellularLocation>
        <location evidence="1 8">Cell outer membrane</location>
        <topology evidence="1 8">Multi-pass membrane protein</topology>
    </subcellularLocation>
</comment>
<dbReference type="EMBL" id="QOVF01000001">
    <property type="protein sequence ID" value="KAA0697045.1"/>
    <property type="molecule type" value="Genomic_DNA"/>
</dbReference>
<keyword evidence="7 8" id="KW-0998">Cell outer membrane</keyword>
<accession>A0A7V7KX06</accession>
<dbReference type="Gene3D" id="2.40.170.20">
    <property type="entry name" value="TonB-dependent receptor, beta-barrel domain"/>
    <property type="match status" value="2"/>
</dbReference>
<keyword evidence="10" id="KW-0732">Signal</keyword>
<dbReference type="InterPro" id="IPR039426">
    <property type="entry name" value="TonB-dep_rcpt-like"/>
</dbReference>
<keyword evidence="14" id="KW-1185">Reference proteome</keyword>
<keyword evidence="2 8" id="KW-0813">Transport</keyword>
<evidence type="ECO:0000256" key="3">
    <source>
        <dbReference type="ARBA" id="ARBA00022452"/>
    </source>
</evidence>
<dbReference type="PANTHER" id="PTHR30069:SF27">
    <property type="entry name" value="BLL4766 PROTEIN"/>
    <property type="match status" value="1"/>
</dbReference>
<feature type="signal peptide" evidence="10">
    <location>
        <begin position="1"/>
        <end position="23"/>
    </location>
</feature>
<keyword evidence="13" id="KW-0675">Receptor</keyword>
<dbReference type="Proteomes" id="UP000463138">
    <property type="component" value="Unassembled WGS sequence"/>
</dbReference>
<dbReference type="AlphaFoldDB" id="A0A7V7KX06"/>
<comment type="similarity">
    <text evidence="8 9">Belongs to the TonB-dependent receptor family.</text>
</comment>
<evidence type="ECO:0000313" key="14">
    <source>
        <dbReference type="Proteomes" id="UP000463138"/>
    </source>
</evidence>
<reference evidence="13 14" key="1">
    <citation type="submission" date="2018-07" db="EMBL/GenBank/DDBJ databases">
        <title>Pseudomonas laoshanensis sp. nov., isolated from soil.</title>
        <authorList>
            <person name="Sun J."/>
            <person name="Yu L."/>
            <person name="Wang M."/>
            <person name="Zhang C."/>
        </authorList>
    </citation>
    <scope>NUCLEOTIDE SEQUENCE [LARGE SCALE GENOMIC DNA]</scope>
    <source>
        <strain evidence="13 14">Y22</strain>
    </source>
</reference>
<sequence>MASPLRYPFFPLLCLVASMPAFAVDGLSSGDSELPSVLSATRLKQSPAEVPGSMTVLDRDLIRATGARDIPEILRLVPGMMVGYLYGHRGNVNYHGTNTTEARRMQVLVDGRSVYRPGLATVDWTDIPLAIEDIERIEVFRGPNTATYGANALMGVINIISTRPELAQGTRLKVTQGNRGVKDLYASQGLEFGNSLARLSVFGKEDTGFDIDEDGNDFRDGRRLNAFNMLGDTTLSANQTLSWQFGAKEGTNQRANDYTVLAEPTDNSFTYDRMMNEHQANSDIESSDYFAQLHWKNDLSPTHRLEIKTYAQHMERLSQWRACDSPVVFSPALRALADIGEVYPRRINYILRNRGFWGDRELRNEYLTRPEDHPYIGDDLPPGGDALPVEYLPLVDAVVAEHAAARDGEPACWDLNENLRETRYEVEVQNTMQLADNLRTVFGGSLRYDEAQSDTLFGGRVNNHIGQMFGNLEYRPHHRWLLHAGAMAEDDKLSGFSVSPRVAAHFFIYPTHSLRAVYSEAVRSPDMYENNAHWTYTANNLSGPVSGSDQYYALAQAPGNLKQERMRSHEIGYNGYFHNLGLSIDIKGFYDEIEDMISQPLQLWNFEPNNDNFSRFTGAETQIDWTITRSDRLRLTYAYVDFIATSRLDQRLTARNSGSAAWLRQWPGKIESSLIYYGADMLNERRFERLDSRIAKRFDLSNSSNLNLALTWQYRLDDEGLTWPENQFNSPSHYYLSAELNF</sequence>
<evidence type="ECO:0000256" key="8">
    <source>
        <dbReference type="PROSITE-ProRule" id="PRU01360"/>
    </source>
</evidence>
<proteinExistence type="inferred from homology"/>
<keyword evidence="3 8" id="KW-1134">Transmembrane beta strand</keyword>
<evidence type="ECO:0000313" key="13">
    <source>
        <dbReference type="EMBL" id="KAA0697045.1"/>
    </source>
</evidence>
<dbReference type="InterPro" id="IPR012910">
    <property type="entry name" value="Plug_dom"/>
</dbReference>
<keyword evidence="5 9" id="KW-0798">TonB box</keyword>
<dbReference type="GO" id="GO:0015344">
    <property type="term" value="F:siderophore uptake transmembrane transporter activity"/>
    <property type="evidence" value="ECO:0007669"/>
    <property type="project" value="TreeGrafter"/>
</dbReference>
<keyword evidence="6 8" id="KW-0472">Membrane</keyword>
<dbReference type="PANTHER" id="PTHR30069">
    <property type="entry name" value="TONB-DEPENDENT OUTER MEMBRANE RECEPTOR"/>
    <property type="match status" value="1"/>
</dbReference>
<evidence type="ECO:0000256" key="7">
    <source>
        <dbReference type="ARBA" id="ARBA00023237"/>
    </source>
</evidence>
<evidence type="ECO:0000256" key="6">
    <source>
        <dbReference type="ARBA" id="ARBA00023136"/>
    </source>
</evidence>
<dbReference type="Pfam" id="PF07715">
    <property type="entry name" value="Plug"/>
    <property type="match status" value="1"/>
</dbReference>
<evidence type="ECO:0000256" key="9">
    <source>
        <dbReference type="RuleBase" id="RU003357"/>
    </source>
</evidence>
<keyword evidence="4 8" id="KW-0812">Transmembrane</keyword>
<feature type="domain" description="TonB-dependent receptor-like beta-barrel" evidence="11">
    <location>
        <begin position="442"/>
        <end position="682"/>
    </location>
</feature>